<evidence type="ECO:0000313" key="2">
    <source>
        <dbReference type="EMBL" id="KAG5996850.1"/>
    </source>
</evidence>
<comment type="caution">
    <text evidence="2">The sequence shown here is derived from an EMBL/GenBank/DDBJ whole genome shotgun (WGS) entry which is preliminary data.</text>
</comment>
<accession>A0A9P7SY40</accession>
<keyword evidence="3" id="KW-1185">Reference proteome</keyword>
<sequence>TFHGRLDARVSIHCTSFMQTCQCYRPSYDLVVKADSGGTFTMVVVSVGSLELWYTNSIVEPSSAKWPDGEQRSNMLSSSLNGMRVRDCIRSIMGMPCNEDDDNPDNDDTGSGDADRKTLASKHPKSSPAKPSQAKEKGRKRTRVSSPAFVGIQSRVMGLFRSLDHCKGAAQQ</sequence>
<dbReference type="Proteomes" id="UP000748025">
    <property type="component" value="Unassembled WGS sequence"/>
</dbReference>
<organism evidence="2 3">
    <name type="scientific">Claviceps pusilla</name>
    <dbReference type="NCBI Taxonomy" id="123648"/>
    <lineage>
        <taxon>Eukaryota</taxon>
        <taxon>Fungi</taxon>
        <taxon>Dikarya</taxon>
        <taxon>Ascomycota</taxon>
        <taxon>Pezizomycotina</taxon>
        <taxon>Sordariomycetes</taxon>
        <taxon>Hypocreomycetidae</taxon>
        <taxon>Hypocreales</taxon>
        <taxon>Clavicipitaceae</taxon>
        <taxon>Claviceps</taxon>
    </lineage>
</organism>
<dbReference type="EMBL" id="SRPW01002013">
    <property type="protein sequence ID" value="KAG5996850.1"/>
    <property type="molecule type" value="Genomic_DNA"/>
</dbReference>
<gene>
    <name evidence="2" type="ORF">E4U43_002793</name>
</gene>
<feature type="region of interest" description="Disordered" evidence="1">
    <location>
        <begin position="94"/>
        <end position="149"/>
    </location>
</feature>
<evidence type="ECO:0000256" key="1">
    <source>
        <dbReference type="SAM" id="MobiDB-lite"/>
    </source>
</evidence>
<feature type="non-terminal residue" evidence="2">
    <location>
        <position position="172"/>
    </location>
</feature>
<name>A0A9P7SY40_9HYPO</name>
<feature type="compositionally biased region" description="Acidic residues" evidence="1">
    <location>
        <begin position="98"/>
        <end position="110"/>
    </location>
</feature>
<reference evidence="2" key="1">
    <citation type="journal article" date="2020" name="bioRxiv">
        <title>Whole genome comparisons of ergot fungi reveals the divergence and evolution of species within the genus Claviceps are the result of varying mechanisms driving genome evolution and host range expansion.</title>
        <authorList>
            <person name="Wyka S.A."/>
            <person name="Mondo S.J."/>
            <person name="Liu M."/>
            <person name="Dettman J."/>
            <person name="Nalam V."/>
            <person name="Broders K.D."/>
        </authorList>
    </citation>
    <scope>NUCLEOTIDE SEQUENCE</scope>
    <source>
        <strain evidence="2">CCC 602</strain>
    </source>
</reference>
<evidence type="ECO:0000313" key="3">
    <source>
        <dbReference type="Proteomes" id="UP000748025"/>
    </source>
</evidence>
<dbReference type="AlphaFoldDB" id="A0A9P7SY40"/>
<protein>
    <submittedName>
        <fullName evidence="2">Uncharacterized protein</fullName>
    </submittedName>
</protein>
<proteinExistence type="predicted"/>